<proteinExistence type="predicted"/>
<gene>
    <name evidence="1" type="ORF">KDK92_05905</name>
</gene>
<organism evidence="1 2">
    <name type="scientific">Oceanirhabdus seepicola</name>
    <dbReference type="NCBI Taxonomy" id="2828781"/>
    <lineage>
        <taxon>Bacteria</taxon>
        <taxon>Bacillati</taxon>
        <taxon>Bacillota</taxon>
        <taxon>Clostridia</taxon>
        <taxon>Eubacteriales</taxon>
        <taxon>Clostridiaceae</taxon>
        <taxon>Oceanirhabdus</taxon>
    </lineage>
</organism>
<dbReference type="Proteomes" id="UP001056429">
    <property type="component" value="Unassembled WGS sequence"/>
</dbReference>
<dbReference type="InterPro" id="IPR027417">
    <property type="entry name" value="P-loop_NTPase"/>
</dbReference>
<comment type="caution">
    <text evidence="1">The sequence shown here is derived from an EMBL/GenBank/DDBJ whole genome shotgun (WGS) entry which is preliminary data.</text>
</comment>
<reference evidence="1" key="1">
    <citation type="journal article" date="2021" name="mSystems">
        <title>Bacteria and Archaea Synergistically Convert Glycine Betaine to Biogenic Methane in the Formosa Cold Seep of the South China Sea.</title>
        <authorList>
            <person name="Li L."/>
            <person name="Zhang W."/>
            <person name="Zhang S."/>
            <person name="Song L."/>
            <person name="Sun Q."/>
            <person name="Zhang H."/>
            <person name="Xiang H."/>
            <person name="Dong X."/>
        </authorList>
    </citation>
    <scope>NUCLEOTIDE SEQUENCE</scope>
    <source>
        <strain evidence="1">ZWT</strain>
    </source>
</reference>
<accession>A0A9J6P075</accession>
<dbReference type="AlphaFoldDB" id="A0A9J6P075"/>
<dbReference type="Gene3D" id="3.40.50.300">
    <property type="entry name" value="P-loop containing nucleotide triphosphate hydrolases"/>
    <property type="match status" value="1"/>
</dbReference>
<dbReference type="RefSeq" id="WP_250858258.1">
    <property type="nucleotide sequence ID" value="NZ_JAGSOJ010000001.1"/>
</dbReference>
<keyword evidence="2" id="KW-1185">Reference proteome</keyword>
<reference evidence="1" key="2">
    <citation type="submission" date="2021-04" db="EMBL/GenBank/DDBJ databases">
        <authorList>
            <person name="Dong X."/>
        </authorList>
    </citation>
    <scope>NUCLEOTIDE SEQUENCE</scope>
    <source>
        <strain evidence="1">ZWT</strain>
    </source>
</reference>
<sequence>MAKIKTVIVHVGLHKTATTSIQKTLFFQKNNTILDEKGFIYPKSWYPNHSIPVYSLFCDNPENYHINIKLGYSKEEIKNINQIYSKKLVEEIENRKSTTLIISGEDISILNKNNLIDLKEFLKSVCYMKINIRVIVYVRNPASWIVSLIQEKIKNEIFTLERALIVYKTVLKDYFRIHISNLIQVFGKDAVEIYCFEDAITHKFGPVGHFLSVVGFNNKEISKFNIIKSNESVSQVIANLISYINEKVPLFKNGKINKERFWGDIFPLLKVRGRKFDISYTQKKELLQTAMEDIKWLKDNVGIDYSDIQIKPSKNLNKQLNEETIGDIKKVFPKLSCYIKLLTVEYFENQLKEAKDNLDKELIVGMLEGMYNKEYKNVNIQEFPIAYRLTDKPINISKDVIEIENTLAGWVIESVGSDPFFSLPKFDSCENKGILFIKIRITSPINTIVQVFYKSDSINFDEDHSIMREINKGYNELIIEINESKPIKAIRLDPGNVKGIYLIHALEVRSPKS</sequence>
<dbReference type="EMBL" id="JAGSOJ010000001">
    <property type="protein sequence ID" value="MCM1989269.1"/>
    <property type="molecule type" value="Genomic_DNA"/>
</dbReference>
<evidence type="ECO:0000313" key="2">
    <source>
        <dbReference type="Proteomes" id="UP001056429"/>
    </source>
</evidence>
<protein>
    <recommendedName>
        <fullName evidence="3">Sulfotransferase domain-containing protein</fullName>
    </recommendedName>
</protein>
<name>A0A9J6P075_9CLOT</name>
<dbReference type="SUPFAM" id="SSF52540">
    <property type="entry name" value="P-loop containing nucleoside triphosphate hydrolases"/>
    <property type="match status" value="1"/>
</dbReference>
<evidence type="ECO:0000313" key="1">
    <source>
        <dbReference type="EMBL" id="MCM1989269.1"/>
    </source>
</evidence>
<evidence type="ECO:0008006" key="3">
    <source>
        <dbReference type="Google" id="ProtNLM"/>
    </source>
</evidence>